<dbReference type="InterPro" id="IPR053325">
    <property type="entry name" value="H3-Acetyl_Activator"/>
</dbReference>
<reference evidence="1 2" key="1">
    <citation type="journal article" date="2024" name="BMC Genomics">
        <title>Genome assembly of redclaw crayfish (Cherax quadricarinatus) provides insights into its immune adaptation and hypoxia tolerance.</title>
        <authorList>
            <person name="Liu Z."/>
            <person name="Zheng J."/>
            <person name="Li H."/>
            <person name="Fang K."/>
            <person name="Wang S."/>
            <person name="He J."/>
            <person name="Zhou D."/>
            <person name="Weng S."/>
            <person name="Chi M."/>
            <person name="Gu Z."/>
            <person name="He J."/>
            <person name="Li F."/>
            <person name="Wang M."/>
        </authorList>
    </citation>
    <scope>NUCLEOTIDE SEQUENCE [LARGE SCALE GENOMIC DNA]</scope>
    <source>
        <strain evidence="1">ZL_2023a</strain>
    </source>
</reference>
<dbReference type="AlphaFoldDB" id="A0AAW0XTS4"/>
<accession>A0AAW0XTS4</accession>
<dbReference type="EMBL" id="JARKIK010000013">
    <property type="protein sequence ID" value="KAK8747928.1"/>
    <property type="molecule type" value="Genomic_DNA"/>
</dbReference>
<protein>
    <submittedName>
        <fullName evidence="1">Uncharacterized protein</fullName>
    </submittedName>
</protein>
<dbReference type="PANTHER" id="PTHR35706:SF1">
    <property type="entry name" value="EMBRYOGENESIS-LIKE PROTEIN"/>
    <property type="match status" value="1"/>
</dbReference>
<name>A0AAW0XTS4_CHEQU</name>
<dbReference type="PANTHER" id="PTHR35706">
    <property type="entry name" value="F14O23.11 PROTEIN"/>
    <property type="match status" value="1"/>
</dbReference>
<sequence length="127" mass="14427">MLRQSQSCLFLQGPKQTAYGCYFSSESDQMTQAEIKKAIETISEKFAEAMELMNDARASAGTVYFSQDMEDTNAQVTETLEDYSTLLEKLNESQKRDVIQSIGLKMDELKAQMSLLKDLVRSEKPFM</sequence>
<organism evidence="1 2">
    <name type="scientific">Cherax quadricarinatus</name>
    <name type="common">Australian red claw crayfish</name>
    <dbReference type="NCBI Taxonomy" id="27406"/>
    <lineage>
        <taxon>Eukaryota</taxon>
        <taxon>Metazoa</taxon>
        <taxon>Ecdysozoa</taxon>
        <taxon>Arthropoda</taxon>
        <taxon>Crustacea</taxon>
        <taxon>Multicrustacea</taxon>
        <taxon>Malacostraca</taxon>
        <taxon>Eumalacostraca</taxon>
        <taxon>Eucarida</taxon>
        <taxon>Decapoda</taxon>
        <taxon>Pleocyemata</taxon>
        <taxon>Astacidea</taxon>
        <taxon>Parastacoidea</taxon>
        <taxon>Parastacidae</taxon>
        <taxon>Cherax</taxon>
    </lineage>
</organism>
<proteinExistence type="predicted"/>
<keyword evidence="2" id="KW-1185">Reference proteome</keyword>
<evidence type="ECO:0000313" key="1">
    <source>
        <dbReference type="EMBL" id="KAK8747928.1"/>
    </source>
</evidence>
<comment type="caution">
    <text evidence="1">The sequence shown here is derived from an EMBL/GenBank/DDBJ whole genome shotgun (WGS) entry which is preliminary data.</text>
</comment>
<evidence type="ECO:0000313" key="2">
    <source>
        <dbReference type="Proteomes" id="UP001445076"/>
    </source>
</evidence>
<gene>
    <name evidence="1" type="ORF">OTU49_016233</name>
</gene>
<dbReference type="Proteomes" id="UP001445076">
    <property type="component" value="Unassembled WGS sequence"/>
</dbReference>